<proteinExistence type="predicted"/>
<sequence>MSRLVDSTTQWRSSDSVNQDEVKKQYWIMGTVSEWEDGTPFPRVSSVRDTILPTSAGQQAINSRSWWNPRLLIRWLLQLRRHGSLPLVLDAYTSLVLAILQARKQHDGGTGGSWPNSVQLLVSSGGVKRNCAWHDRYYVFCFWPYTDRTVVT</sequence>
<gene>
    <name evidence="1" type="ORF">Aory04_001043400</name>
</gene>
<dbReference type="EMBL" id="BSYA01000160">
    <property type="protein sequence ID" value="GMG35190.1"/>
    <property type="molecule type" value="Genomic_DNA"/>
</dbReference>
<accession>A0AAN5C1C3</accession>
<dbReference type="Proteomes" id="UP001165205">
    <property type="component" value="Unassembled WGS sequence"/>
</dbReference>
<comment type="caution">
    <text evidence="1">The sequence shown here is derived from an EMBL/GenBank/DDBJ whole genome shotgun (WGS) entry which is preliminary data.</text>
</comment>
<evidence type="ECO:0000313" key="1">
    <source>
        <dbReference type="EMBL" id="GMG35190.1"/>
    </source>
</evidence>
<evidence type="ECO:0000313" key="2">
    <source>
        <dbReference type="Proteomes" id="UP001165205"/>
    </source>
</evidence>
<dbReference type="AlphaFoldDB" id="A0AAN5C1C3"/>
<protein>
    <submittedName>
        <fullName evidence="1">Unnamed protein product</fullName>
    </submittedName>
</protein>
<name>A0AAN5C1C3_ASPOZ</name>
<reference evidence="1" key="1">
    <citation type="submission" date="2023-04" db="EMBL/GenBank/DDBJ databases">
        <title>Aspergillus oryzae NBRC 4228.</title>
        <authorList>
            <person name="Ichikawa N."/>
            <person name="Sato H."/>
            <person name="Tonouchi N."/>
        </authorList>
    </citation>
    <scope>NUCLEOTIDE SEQUENCE</scope>
    <source>
        <strain evidence="1">NBRC 4228</strain>
    </source>
</reference>
<organism evidence="1 2">
    <name type="scientific">Aspergillus oryzae</name>
    <name type="common">Yellow koji mold</name>
    <dbReference type="NCBI Taxonomy" id="5062"/>
    <lineage>
        <taxon>Eukaryota</taxon>
        <taxon>Fungi</taxon>
        <taxon>Dikarya</taxon>
        <taxon>Ascomycota</taxon>
        <taxon>Pezizomycotina</taxon>
        <taxon>Eurotiomycetes</taxon>
        <taxon>Eurotiomycetidae</taxon>
        <taxon>Eurotiales</taxon>
        <taxon>Aspergillaceae</taxon>
        <taxon>Aspergillus</taxon>
        <taxon>Aspergillus subgen. Circumdati</taxon>
    </lineage>
</organism>